<dbReference type="Proteomes" id="UP000431401">
    <property type="component" value="Unassembled WGS sequence"/>
</dbReference>
<evidence type="ECO:0000256" key="3">
    <source>
        <dbReference type="ARBA" id="ARBA00022840"/>
    </source>
</evidence>
<dbReference type="InterPro" id="IPR003439">
    <property type="entry name" value="ABC_transporter-like_ATP-bd"/>
</dbReference>
<dbReference type="PROSITE" id="PS00211">
    <property type="entry name" value="ABC_TRANSPORTER_1"/>
    <property type="match status" value="1"/>
</dbReference>
<dbReference type="CDD" id="cd03293">
    <property type="entry name" value="ABC_NrtD_SsuB_transporters"/>
    <property type="match status" value="1"/>
</dbReference>
<name>A0A7K0DMC5_9NOCA</name>
<keyword evidence="7" id="KW-1185">Reference proteome</keyword>
<sequence>MNDRSAEVAVRRGPAASGPGARPTSNRAVDDGIRSAGMSLRLDEVELAYAGTAVVTDFTVDVRPGEILVLAGPSGCGKSTVLRALAGLLRPRAGRILADGNPVTGPDRDRAMVFQDDALLPWRTVRANIELALKLRGMPKAGRRERADRWIEEVGLTGFGDHLPKRLSGGMRQRVQLARGLAGAPRAVLMDEPFGALDSRTRATMQRLLIDTWHTHPTTVVFVTHDVDEALLLGDRIVVLGRAGQPPRALLEVPRPRDAAADRSGLRTEILAALDYSDDIAVMS</sequence>
<keyword evidence="1" id="KW-0813">Transport</keyword>
<dbReference type="SUPFAM" id="SSF52540">
    <property type="entry name" value="P-loop containing nucleoside triphosphate hydrolases"/>
    <property type="match status" value="1"/>
</dbReference>
<feature type="compositionally biased region" description="Basic and acidic residues" evidence="4">
    <location>
        <begin position="1"/>
        <end position="10"/>
    </location>
</feature>
<evidence type="ECO:0000313" key="7">
    <source>
        <dbReference type="Proteomes" id="UP000431401"/>
    </source>
</evidence>
<feature type="domain" description="ABC transporter" evidence="5">
    <location>
        <begin position="40"/>
        <end position="267"/>
    </location>
</feature>
<organism evidence="6 7">
    <name type="scientific">Nocardia aurantia</name>
    <dbReference type="NCBI Taxonomy" id="2585199"/>
    <lineage>
        <taxon>Bacteria</taxon>
        <taxon>Bacillati</taxon>
        <taxon>Actinomycetota</taxon>
        <taxon>Actinomycetes</taxon>
        <taxon>Mycobacteriales</taxon>
        <taxon>Nocardiaceae</taxon>
        <taxon>Nocardia</taxon>
    </lineage>
</organism>
<keyword evidence="3 6" id="KW-0067">ATP-binding</keyword>
<dbReference type="Gene3D" id="3.40.50.300">
    <property type="entry name" value="P-loop containing nucleotide triphosphate hydrolases"/>
    <property type="match status" value="1"/>
</dbReference>
<dbReference type="GO" id="GO:0016887">
    <property type="term" value="F:ATP hydrolysis activity"/>
    <property type="evidence" value="ECO:0007669"/>
    <property type="project" value="InterPro"/>
</dbReference>
<dbReference type="InterPro" id="IPR017871">
    <property type="entry name" value="ABC_transporter-like_CS"/>
</dbReference>
<evidence type="ECO:0000259" key="5">
    <source>
        <dbReference type="PROSITE" id="PS50893"/>
    </source>
</evidence>
<dbReference type="GO" id="GO:0005524">
    <property type="term" value="F:ATP binding"/>
    <property type="evidence" value="ECO:0007669"/>
    <property type="project" value="UniProtKB-KW"/>
</dbReference>
<gene>
    <name evidence="6" type="primary">btuD_7</name>
    <name evidence="6" type="ORF">NRB56_23840</name>
</gene>
<evidence type="ECO:0000256" key="4">
    <source>
        <dbReference type="SAM" id="MobiDB-lite"/>
    </source>
</evidence>
<dbReference type="InterPro" id="IPR027417">
    <property type="entry name" value="P-loop_NTPase"/>
</dbReference>
<keyword evidence="2" id="KW-0547">Nucleotide-binding</keyword>
<evidence type="ECO:0000256" key="1">
    <source>
        <dbReference type="ARBA" id="ARBA00022448"/>
    </source>
</evidence>
<dbReference type="InterPro" id="IPR003593">
    <property type="entry name" value="AAA+_ATPase"/>
</dbReference>
<evidence type="ECO:0000256" key="2">
    <source>
        <dbReference type="ARBA" id="ARBA00022741"/>
    </source>
</evidence>
<dbReference type="EMBL" id="WEGI01000005">
    <property type="protein sequence ID" value="MQY26811.1"/>
    <property type="molecule type" value="Genomic_DNA"/>
</dbReference>
<reference evidence="6 7" key="1">
    <citation type="submission" date="2019-10" db="EMBL/GenBank/DDBJ databases">
        <title>Nocardia macrotermitis sp. nov. and Nocardia aurantia sp. nov., isolated from the gut of fungus growing-termite Macrotermes natalensis.</title>
        <authorList>
            <person name="Benndorf R."/>
            <person name="Schwitalla J."/>
            <person name="Martin K."/>
            <person name="De Beer W."/>
            <person name="Kaster A.-K."/>
            <person name="Vollmers J."/>
            <person name="Poulsen M."/>
            <person name="Beemelmanns C."/>
        </authorList>
    </citation>
    <scope>NUCLEOTIDE SEQUENCE [LARGE SCALE GENOMIC DNA]</scope>
    <source>
        <strain evidence="6 7">RB56</strain>
    </source>
</reference>
<evidence type="ECO:0000313" key="6">
    <source>
        <dbReference type="EMBL" id="MQY26811.1"/>
    </source>
</evidence>
<comment type="caution">
    <text evidence="6">The sequence shown here is derived from an EMBL/GenBank/DDBJ whole genome shotgun (WGS) entry which is preliminary data.</text>
</comment>
<dbReference type="SMART" id="SM00382">
    <property type="entry name" value="AAA"/>
    <property type="match status" value="1"/>
</dbReference>
<dbReference type="PANTHER" id="PTHR42788">
    <property type="entry name" value="TAURINE IMPORT ATP-BINDING PROTEIN-RELATED"/>
    <property type="match status" value="1"/>
</dbReference>
<feature type="region of interest" description="Disordered" evidence="4">
    <location>
        <begin position="1"/>
        <end position="30"/>
    </location>
</feature>
<dbReference type="PANTHER" id="PTHR42788:SF13">
    <property type="entry name" value="ALIPHATIC SULFONATES IMPORT ATP-BINDING PROTEIN SSUB"/>
    <property type="match status" value="1"/>
</dbReference>
<protein>
    <submittedName>
        <fullName evidence="6">Vitamin B12 import ATP-binding protein BtuD</fullName>
    </submittedName>
</protein>
<proteinExistence type="predicted"/>
<dbReference type="InterPro" id="IPR050166">
    <property type="entry name" value="ABC_transporter_ATP-bind"/>
</dbReference>
<dbReference type="PROSITE" id="PS50893">
    <property type="entry name" value="ABC_TRANSPORTER_2"/>
    <property type="match status" value="1"/>
</dbReference>
<accession>A0A7K0DMC5</accession>
<dbReference type="AlphaFoldDB" id="A0A7K0DMC5"/>
<dbReference type="Pfam" id="PF00005">
    <property type="entry name" value="ABC_tran"/>
    <property type="match status" value="1"/>
</dbReference>